<evidence type="ECO:0000313" key="1">
    <source>
        <dbReference type="EMBL" id="GIH11814.1"/>
    </source>
</evidence>
<dbReference type="EMBL" id="BONY01000180">
    <property type="protein sequence ID" value="GIH11814.1"/>
    <property type="molecule type" value="Genomic_DNA"/>
</dbReference>
<protein>
    <submittedName>
        <fullName evidence="1">Uncharacterized protein</fullName>
    </submittedName>
</protein>
<keyword evidence="2" id="KW-1185">Reference proteome</keyword>
<sequence>MNFGLNACEARLPLSALQGQCLPISGAHRVVHAVVSKKERSPDAAAAPLVLLRCVVAR</sequence>
<accession>A0A8J3VLZ0</accession>
<gene>
    <name evidence="1" type="ORF">Rhe02_98810</name>
</gene>
<comment type="caution">
    <text evidence="1">The sequence shown here is derived from an EMBL/GenBank/DDBJ whole genome shotgun (WGS) entry which is preliminary data.</text>
</comment>
<evidence type="ECO:0000313" key="2">
    <source>
        <dbReference type="Proteomes" id="UP000612899"/>
    </source>
</evidence>
<dbReference type="AlphaFoldDB" id="A0A8J3VLZ0"/>
<proteinExistence type="predicted"/>
<organism evidence="1 2">
    <name type="scientific">Rhizocola hellebori</name>
    <dbReference type="NCBI Taxonomy" id="1392758"/>
    <lineage>
        <taxon>Bacteria</taxon>
        <taxon>Bacillati</taxon>
        <taxon>Actinomycetota</taxon>
        <taxon>Actinomycetes</taxon>
        <taxon>Micromonosporales</taxon>
        <taxon>Micromonosporaceae</taxon>
        <taxon>Rhizocola</taxon>
    </lineage>
</organism>
<name>A0A8J3VLZ0_9ACTN</name>
<dbReference type="Proteomes" id="UP000612899">
    <property type="component" value="Unassembled WGS sequence"/>
</dbReference>
<reference evidence="1" key="1">
    <citation type="submission" date="2021-01" db="EMBL/GenBank/DDBJ databases">
        <title>Whole genome shotgun sequence of Rhizocola hellebori NBRC 109834.</title>
        <authorList>
            <person name="Komaki H."/>
            <person name="Tamura T."/>
        </authorList>
    </citation>
    <scope>NUCLEOTIDE SEQUENCE</scope>
    <source>
        <strain evidence="1">NBRC 109834</strain>
    </source>
</reference>